<feature type="domain" description="ABC transporter" evidence="8">
    <location>
        <begin position="367"/>
        <end position="583"/>
    </location>
</feature>
<evidence type="ECO:0000313" key="11">
    <source>
        <dbReference type="Proteomes" id="UP000003011"/>
    </source>
</evidence>
<dbReference type="PATRIC" id="fig|679200.3.peg.381"/>
<dbReference type="InterPro" id="IPR017871">
    <property type="entry name" value="ABC_transporter-like_CS"/>
</dbReference>
<dbReference type="RefSeq" id="WP_005539388.1">
    <property type="nucleotide sequence ID" value="NZ_JH378829.1"/>
</dbReference>
<dbReference type="Proteomes" id="UP000003011">
    <property type="component" value="Unassembled WGS sequence"/>
</dbReference>
<dbReference type="InterPro" id="IPR036640">
    <property type="entry name" value="ABC1_TM_sf"/>
</dbReference>
<evidence type="ECO:0008006" key="12">
    <source>
        <dbReference type="Google" id="ProtNLM"/>
    </source>
</evidence>
<dbReference type="SUPFAM" id="SSF52540">
    <property type="entry name" value="P-loop containing nucleoside triphosphate hydrolases"/>
    <property type="match status" value="1"/>
</dbReference>
<keyword evidence="11" id="KW-1185">Reference proteome</keyword>
<evidence type="ECO:0000313" key="10">
    <source>
        <dbReference type="EMBL" id="EHI56495.1"/>
    </source>
</evidence>
<keyword evidence="3" id="KW-0547">Nucleotide-binding</keyword>
<feature type="transmembrane region" description="Helical" evidence="7">
    <location>
        <begin position="163"/>
        <end position="185"/>
    </location>
</feature>
<dbReference type="Pfam" id="PF00664">
    <property type="entry name" value="ABC_membrane"/>
    <property type="match status" value="1"/>
</dbReference>
<keyword evidence="5 7" id="KW-1133">Transmembrane helix</keyword>
<feature type="transmembrane region" description="Helical" evidence="7">
    <location>
        <begin position="52"/>
        <end position="77"/>
    </location>
</feature>
<dbReference type="eggNOG" id="COG1132">
    <property type="taxonomic scope" value="Bacteria"/>
</dbReference>
<dbReference type="GO" id="GO:0015421">
    <property type="term" value="F:ABC-type oligopeptide transporter activity"/>
    <property type="evidence" value="ECO:0007669"/>
    <property type="project" value="TreeGrafter"/>
</dbReference>
<evidence type="ECO:0000256" key="6">
    <source>
        <dbReference type="ARBA" id="ARBA00023136"/>
    </source>
</evidence>
<dbReference type="SMART" id="SM00382">
    <property type="entry name" value="AAA"/>
    <property type="match status" value="1"/>
</dbReference>
<dbReference type="InterPro" id="IPR039421">
    <property type="entry name" value="Type_1_exporter"/>
</dbReference>
<dbReference type="InterPro" id="IPR003439">
    <property type="entry name" value="ABC_transporter-like_ATP-bd"/>
</dbReference>
<comment type="caution">
    <text evidence="10">The sequence shown here is derived from an EMBL/GenBank/DDBJ whole genome shotgun (WGS) entry which is preliminary data.</text>
</comment>
<dbReference type="GO" id="GO:0005886">
    <property type="term" value="C:plasma membrane"/>
    <property type="evidence" value="ECO:0007669"/>
    <property type="project" value="UniProtKB-SubCell"/>
</dbReference>
<dbReference type="HOGENOM" id="CLU_000604_84_9_9"/>
<dbReference type="InterPro" id="IPR027417">
    <property type="entry name" value="P-loop_NTPase"/>
</dbReference>
<dbReference type="OrthoDB" id="9762778at2"/>
<dbReference type="SUPFAM" id="SSF90123">
    <property type="entry name" value="ABC transporter transmembrane region"/>
    <property type="match status" value="1"/>
</dbReference>
<dbReference type="Pfam" id="PF00005">
    <property type="entry name" value="ABC_tran"/>
    <property type="match status" value="1"/>
</dbReference>
<keyword evidence="4" id="KW-0067">ATP-binding</keyword>
<evidence type="ECO:0000256" key="5">
    <source>
        <dbReference type="ARBA" id="ARBA00022989"/>
    </source>
</evidence>
<keyword evidence="6 7" id="KW-0472">Membrane</keyword>
<proteinExistence type="predicted"/>
<protein>
    <recommendedName>
        <fullName evidence="12">ABC transporter</fullName>
    </recommendedName>
</protein>
<dbReference type="InterPro" id="IPR003593">
    <property type="entry name" value="AAA+_ATPase"/>
</dbReference>
<name>G5GFL8_9FIRM</name>
<dbReference type="AlphaFoldDB" id="G5GFL8"/>
<organism evidence="10 11">
    <name type="scientific">Johnsonella ignava ATCC 51276</name>
    <dbReference type="NCBI Taxonomy" id="679200"/>
    <lineage>
        <taxon>Bacteria</taxon>
        <taxon>Bacillati</taxon>
        <taxon>Bacillota</taxon>
        <taxon>Clostridia</taxon>
        <taxon>Lachnospirales</taxon>
        <taxon>Lachnospiraceae</taxon>
        <taxon>Johnsonella</taxon>
    </lineage>
</organism>
<dbReference type="GO" id="GO:0005524">
    <property type="term" value="F:ATP binding"/>
    <property type="evidence" value="ECO:0007669"/>
    <property type="project" value="UniProtKB-KW"/>
</dbReference>
<gene>
    <name evidence="10" type="ORF">HMPREF9333_00357</name>
</gene>
<evidence type="ECO:0000256" key="4">
    <source>
        <dbReference type="ARBA" id="ARBA00022840"/>
    </source>
</evidence>
<dbReference type="Gene3D" id="3.40.50.300">
    <property type="entry name" value="P-loop containing nucleotide triphosphate hydrolases"/>
    <property type="match status" value="1"/>
</dbReference>
<keyword evidence="2 7" id="KW-0812">Transmembrane</keyword>
<dbReference type="PROSITE" id="PS50893">
    <property type="entry name" value="ABC_TRANSPORTER_2"/>
    <property type="match status" value="1"/>
</dbReference>
<dbReference type="Gene3D" id="1.20.1560.10">
    <property type="entry name" value="ABC transporter type 1, transmembrane domain"/>
    <property type="match status" value="1"/>
</dbReference>
<dbReference type="PROSITE" id="PS00211">
    <property type="entry name" value="ABC_TRANSPORTER_1"/>
    <property type="match status" value="1"/>
</dbReference>
<dbReference type="PANTHER" id="PTHR43394:SF1">
    <property type="entry name" value="ATP-BINDING CASSETTE SUB-FAMILY B MEMBER 10, MITOCHONDRIAL"/>
    <property type="match status" value="1"/>
</dbReference>
<dbReference type="PANTHER" id="PTHR43394">
    <property type="entry name" value="ATP-DEPENDENT PERMEASE MDL1, MITOCHONDRIAL"/>
    <property type="match status" value="1"/>
</dbReference>
<evidence type="ECO:0000256" key="3">
    <source>
        <dbReference type="ARBA" id="ARBA00022741"/>
    </source>
</evidence>
<comment type="subcellular location">
    <subcellularLocation>
        <location evidence="1">Cell membrane</location>
        <topology evidence="1">Multi-pass membrane protein</topology>
    </subcellularLocation>
</comment>
<feature type="transmembrane region" description="Helical" evidence="7">
    <location>
        <begin position="20"/>
        <end position="46"/>
    </location>
</feature>
<evidence type="ECO:0000259" key="9">
    <source>
        <dbReference type="PROSITE" id="PS50929"/>
    </source>
</evidence>
<dbReference type="STRING" id="679200.HMPREF9333_00357"/>
<dbReference type="PROSITE" id="PS50929">
    <property type="entry name" value="ABC_TM1F"/>
    <property type="match status" value="1"/>
</dbReference>
<dbReference type="InterPro" id="IPR011527">
    <property type="entry name" value="ABC1_TM_dom"/>
</dbReference>
<feature type="transmembrane region" description="Helical" evidence="7">
    <location>
        <begin position="253"/>
        <end position="275"/>
    </location>
</feature>
<dbReference type="GO" id="GO:0016887">
    <property type="term" value="F:ATP hydrolysis activity"/>
    <property type="evidence" value="ECO:0007669"/>
    <property type="project" value="InterPro"/>
</dbReference>
<feature type="domain" description="ABC transmembrane type-1" evidence="9">
    <location>
        <begin position="22"/>
        <end position="311"/>
    </location>
</feature>
<evidence type="ECO:0000256" key="2">
    <source>
        <dbReference type="ARBA" id="ARBA00022692"/>
    </source>
</evidence>
<dbReference type="EMBL" id="ACZL01000007">
    <property type="protein sequence ID" value="EHI56495.1"/>
    <property type="molecule type" value="Genomic_DNA"/>
</dbReference>
<feature type="transmembrane region" description="Helical" evidence="7">
    <location>
        <begin position="137"/>
        <end position="157"/>
    </location>
</feature>
<reference evidence="10 11" key="1">
    <citation type="submission" date="2011-08" db="EMBL/GenBank/DDBJ databases">
        <title>The Genome Sequence of Johnsonella ignava ATCC 51276.</title>
        <authorList>
            <consortium name="The Broad Institute Genome Sequencing Platform"/>
            <person name="Earl A."/>
            <person name="Ward D."/>
            <person name="Feldgarden M."/>
            <person name="Gevers D."/>
            <person name="Izard J."/>
            <person name="Blanton J.M."/>
            <person name="Baranova O.V."/>
            <person name="Dewhirst F.E."/>
            <person name="Young S.K."/>
            <person name="Zeng Q."/>
            <person name="Gargeya S."/>
            <person name="Fitzgerald M."/>
            <person name="Haas B."/>
            <person name="Abouelleil A."/>
            <person name="Alvarado L."/>
            <person name="Arachchi H.M."/>
            <person name="Berlin A."/>
            <person name="Brown A."/>
            <person name="Chapman S.B."/>
            <person name="Chen Z."/>
            <person name="Dunbar C."/>
            <person name="Freedman E."/>
            <person name="Gearin G."/>
            <person name="Gellesch M."/>
            <person name="Goldberg J."/>
            <person name="Griggs A."/>
            <person name="Gujja S."/>
            <person name="Heiman D."/>
            <person name="Howarth C."/>
            <person name="Larson L."/>
            <person name="Lui A."/>
            <person name="MacDonald P.J.P."/>
            <person name="Montmayeur A."/>
            <person name="Murphy C."/>
            <person name="Neiman D."/>
            <person name="Pearson M."/>
            <person name="Priest M."/>
            <person name="Roberts A."/>
            <person name="Saif S."/>
            <person name="Shea T."/>
            <person name="Shenoy N."/>
            <person name="Sisk P."/>
            <person name="Stolte C."/>
            <person name="Sykes S."/>
            <person name="Wortman J."/>
            <person name="Nusbaum C."/>
            <person name="Birren B."/>
        </authorList>
    </citation>
    <scope>NUCLEOTIDE SEQUENCE [LARGE SCALE GENOMIC DNA]</scope>
    <source>
        <strain evidence="10 11">ATCC 51276</strain>
    </source>
</reference>
<evidence type="ECO:0000259" key="8">
    <source>
        <dbReference type="PROSITE" id="PS50893"/>
    </source>
</evidence>
<evidence type="ECO:0000256" key="7">
    <source>
        <dbReference type="SAM" id="Phobius"/>
    </source>
</evidence>
<sequence length="586" mass="64247">MRRSGIKIMGKLIRLIKPLIPTMFAAIVMGVSGFLCAIFITITAVAAGLKIIGMPVSIFSAFTLRGMFVIMALMAVFRGVLHYAEHYCNHYIAFKLLAVLRHKVFAALCRLAPAKLEGRDRGELISVITSDIELLEVFYAHTVSPVAIAVITGIFMAGFIGSFNVMCGILAVLGYLVIGAAIPLVNGRIGKQPGMKYNKAFGRMNGFVLDSFRGIEESIQYENTYAVEDEFEIRTEDLFLEHMKLTLLSGTSSGAAGICISIFSFAMLFLSFYLFSEDRLGFQEAVIVTTAMMGSFGPAVALSNLSNSLNKTLASGERVLALLEEKPETEEIIGCEKIGFCSAGFKNVSFSYKDKFPDGKLSGDSTLYNKSADSKLSDHKIVSDKILENMNLHIKENEILGIHGKSGSGKSTMLRLLMRFWDADAGRVEISERDIRHINTSDLHEIEGFVTQETVLFHDTIAGNITLGKSGACSEKIIEAAKKASIHDFIISLPDGYDTMVSELGESLSGGQRQRIGLARAFFHDAPFLLLDEPTANLDSLNEGIILKALHDERHMRTVILVSHRKSTLNIADRIYEFDQINAAGG</sequence>
<accession>G5GFL8</accession>
<evidence type="ECO:0000256" key="1">
    <source>
        <dbReference type="ARBA" id="ARBA00004651"/>
    </source>
</evidence>